<dbReference type="AlphaFoldDB" id="A0A4Y8JSU5"/>
<keyword evidence="4" id="KW-1185">Reference proteome</keyword>
<comment type="caution">
    <text evidence="3">The sequence shown here is derived from an EMBL/GenBank/DDBJ whole genome shotgun (WGS) entry which is preliminary data.</text>
</comment>
<evidence type="ECO:0000313" key="4">
    <source>
        <dbReference type="Proteomes" id="UP000297472"/>
    </source>
</evidence>
<proteinExistence type="predicted"/>
<protein>
    <recommendedName>
        <fullName evidence="5">Collagen-like protein</fullName>
    </recommendedName>
</protein>
<dbReference type="Proteomes" id="UP000297472">
    <property type="component" value="Unassembled WGS sequence"/>
</dbReference>
<reference evidence="3 4" key="1">
    <citation type="submission" date="2019-03" db="EMBL/GenBank/DDBJ databases">
        <title>Genomics of glacier-inhabiting Cryobacterium strains.</title>
        <authorList>
            <person name="Liu Q."/>
            <person name="Xin Y.-H."/>
        </authorList>
    </citation>
    <scope>NUCLEOTIDE SEQUENCE [LARGE SCALE GENOMIC DNA]</scope>
    <source>
        <strain evidence="3 4">TMT1-51</strain>
    </source>
</reference>
<organism evidence="3 4">
    <name type="scientific">Cryobacterium cryoconiti</name>
    <dbReference type="NCBI Taxonomy" id="1259239"/>
    <lineage>
        <taxon>Bacteria</taxon>
        <taxon>Bacillati</taxon>
        <taxon>Actinomycetota</taxon>
        <taxon>Actinomycetes</taxon>
        <taxon>Micrococcales</taxon>
        <taxon>Microbacteriaceae</taxon>
        <taxon>Cryobacterium</taxon>
    </lineage>
</organism>
<keyword evidence="2" id="KW-0812">Transmembrane</keyword>
<sequence length="220" mass="21874">MMIRTERKWQIATGIVGMLTLSIFTAGAVYLGAANADLRSELTAARQDTRAATENANGLYQQLLTSGIEPEAEKPAEVIAGDTGKSGNDGAPGRPPTAEEVSSSVAAYCLIRLDCVGAAGPAGPVAPALIPLDGEDGADGTDGAAGADSTTPGPVGTTGADSTVPGPAGPSGPGITAVACQDDGDWLFTLTHPDTTTTTLTVAGPCRVEPITTPSEGATP</sequence>
<evidence type="ECO:0000256" key="1">
    <source>
        <dbReference type="SAM" id="MobiDB-lite"/>
    </source>
</evidence>
<keyword evidence="2" id="KW-0472">Membrane</keyword>
<name>A0A4Y8JSU5_9MICO</name>
<evidence type="ECO:0000256" key="2">
    <source>
        <dbReference type="SAM" id="Phobius"/>
    </source>
</evidence>
<dbReference type="EMBL" id="SOHA01000039">
    <property type="protein sequence ID" value="TFD27533.1"/>
    <property type="molecule type" value="Genomic_DNA"/>
</dbReference>
<feature type="region of interest" description="Disordered" evidence="1">
    <location>
        <begin position="130"/>
        <end position="175"/>
    </location>
</feature>
<feature type="region of interest" description="Disordered" evidence="1">
    <location>
        <begin position="78"/>
        <end position="99"/>
    </location>
</feature>
<evidence type="ECO:0000313" key="3">
    <source>
        <dbReference type="EMBL" id="TFD27533.1"/>
    </source>
</evidence>
<dbReference type="RefSeq" id="WP_134425403.1">
    <property type="nucleotide sequence ID" value="NZ_SOHA01000039.1"/>
</dbReference>
<evidence type="ECO:0008006" key="5">
    <source>
        <dbReference type="Google" id="ProtNLM"/>
    </source>
</evidence>
<dbReference type="OrthoDB" id="5125760at2"/>
<gene>
    <name evidence="3" type="ORF">E3T49_13405</name>
</gene>
<keyword evidence="2" id="KW-1133">Transmembrane helix</keyword>
<accession>A0A4Y8JSU5</accession>
<feature type="transmembrane region" description="Helical" evidence="2">
    <location>
        <begin position="12"/>
        <end position="33"/>
    </location>
</feature>